<protein>
    <recommendedName>
        <fullName evidence="3">YdhG-like domain-containing protein</fullName>
    </recommendedName>
</protein>
<dbReference type="Proteomes" id="UP000034098">
    <property type="component" value="Unassembled WGS sequence"/>
</dbReference>
<sequence>MKKTGGDVNEFVAAVRPAKRQRDAVRMIDLLRDVTGREPELWGTIIGFGSCHYRSAAGSEGDAPIAAFSPRRESTTVYTLRTAAHGERLANLGPHETGVSCLYIKDLDAVDAGVLREIVAEDYRRVLAGETGDTTYTVTD</sequence>
<dbReference type="RefSeq" id="WP_045298509.1">
    <property type="nucleotide sequence ID" value="NZ_JYJA01000033.1"/>
</dbReference>
<gene>
    <name evidence="1" type="ORF">RS82_01826</name>
</gene>
<evidence type="ECO:0000313" key="2">
    <source>
        <dbReference type="Proteomes" id="UP000034098"/>
    </source>
</evidence>
<evidence type="ECO:0000313" key="1">
    <source>
        <dbReference type="EMBL" id="KJL42861.1"/>
    </source>
</evidence>
<name>A0A0M2H8W1_MICTR</name>
<organism evidence="1 2">
    <name type="scientific">Microbacterium trichothecenolyticum</name>
    <name type="common">Aureobacterium trichothecenolyticum</name>
    <dbReference type="NCBI Taxonomy" id="69370"/>
    <lineage>
        <taxon>Bacteria</taxon>
        <taxon>Bacillati</taxon>
        <taxon>Actinomycetota</taxon>
        <taxon>Actinomycetes</taxon>
        <taxon>Micrococcales</taxon>
        <taxon>Microbacteriaceae</taxon>
        <taxon>Microbacterium</taxon>
    </lineage>
</organism>
<evidence type="ECO:0008006" key="3">
    <source>
        <dbReference type="Google" id="ProtNLM"/>
    </source>
</evidence>
<dbReference type="AlphaFoldDB" id="A0A0M2H8W1"/>
<proteinExistence type="predicted"/>
<reference evidence="1 2" key="1">
    <citation type="submission" date="2015-02" db="EMBL/GenBank/DDBJ databases">
        <title>Draft genome sequences of ten Microbacterium spp. with emphasis on heavy metal contaminated environments.</title>
        <authorList>
            <person name="Corretto E."/>
        </authorList>
    </citation>
    <scope>NUCLEOTIDE SEQUENCE [LARGE SCALE GENOMIC DNA]</scope>
    <source>
        <strain evidence="1 2">DSM 8608</strain>
    </source>
</reference>
<accession>A0A0M2H8W1</accession>
<dbReference type="EMBL" id="JYJA01000033">
    <property type="protein sequence ID" value="KJL42861.1"/>
    <property type="molecule type" value="Genomic_DNA"/>
</dbReference>
<comment type="caution">
    <text evidence="1">The sequence shown here is derived from an EMBL/GenBank/DDBJ whole genome shotgun (WGS) entry which is preliminary data.</text>
</comment>
<dbReference type="OrthoDB" id="5951444at2"/>
<dbReference type="PATRIC" id="fig|69370.6.peg.1857"/>
<keyword evidence="2" id="KW-1185">Reference proteome</keyword>